<organism evidence="2 3">
    <name type="scientific">Edwardsiella anguillarum ET080813</name>
    <dbReference type="NCBI Taxonomy" id="667120"/>
    <lineage>
        <taxon>Bacteria</taxon>
        <taxon>Pseudomonadati</taxon>
        <taxon>Pseudomonadota</taxon>
        <taxon>Gammaproteobacteria</taxon>
        <taxon>Enterobacterales</taxon>
        <taxon>Hafniaceae</taxon>
        <taxon>Edwardsiella</taxon>
    </lineage>
</organism>
<sequence length="117" mass="12853">MDYNTLLGIIGGLGIGTILNSIMSNFLAKKTKQKERLYEEKKSAYLGLLSAIHKAAAMPSETTAKEYALWQTHCSLFGSPEVALFAQKMIDTNDGPSTKRHEAFDGLIQAMRSDLAK</sequence>
<dbReference type="RefSeq" id="WP_034163770.1">
    <property type="nucleotide sequence ID" value="NZ_CP006664.1"/>
</dbReference>
<protein>
    <submittedName>
        <fullName evidence="2">Uncharacterized protein</fullName>
    </submittedName>
</protein>
<evidence type="ECO:0000256" key="1">
    <source>
        <dbReference type="SAM" id="Phobius"/>
    </source>
</evidence>
<dbReference type="KEGG" id="ete:ETEE_2835"/>
<name>A0A076LRU8_9GAMM</name>
<keyword evidence="1" id="KW-1133">Transmembrane helix</keyword>
<dbReference type="Proteomes" id="UP000028681">
    <property type="component" value="Chromosome"/>
</dbReference>
<dbReference type="GeneID" id="33940343"/>
<dbReference type="EMBL" id="CP006664">
    <property type="protein sequence ID" value="AIJ09268.1"/>
    <property type="molecule type" value="Genomic_DNA"/>
</dbReference>
<feature type="transmembrane region" description="Helical" evidence="1">
    <location>
        <begin position="6"/>
        <end position="28"/>
    </location>
</feature>
<evidence type="ECO:0000313" key="3">
    <source>
        <dbReference type="Proteomes" id="UP000028681"/>
    </source>
</evidence>
<dbReference type="HOGENOM" id="CLU_168144_0_0_6"/>
<accession>A0A076LRU8</accession>
<keyword evidence="1" id="KW-0472">Membrane</keyword>
<evidence type="ECO:0000313" key="2">
    <source>
        <dbReference type="EMBL" id="AIJ09268.1"/>
    </source>
</evidence>
<dbReference type="AlphaFoldDB" id="A0A076LRU8"/>
<reference evidence="2 3" key="1">
    <citation type="journal article" date="2012" name="PLoS ONE">
        <title>Edwardsiella comparative phylogenomics reveal the new intra/inter-species taxonomic relationships, virulence evolution and niche adaptation mechanisms.</title>
        <authorList>
            <person name="Yang M."/>
            <person name="Lv Y."/>
            <person name="Xiao J."/>
            <person name="Wu H."/>
            <person name="Zheng H."/>
            <person name="Liu Q."/>
            <person name="Zhang Y."/>
            <person name="Wang Q."/>
        </authorList>
    </citation>
    <scope>NUCLEOTIDE SEQUENCE [LARGE SCALE GENOMIC DNA]</scope>
    <source>
        <strain evidence="3">080813</strain>
    </source>
</reference>
<gene>
    <name evidence="2" type="ORF">ETEE_2835</name>
</gene>
<proteinExistence type="predicted"/>
<keyword evidence="1" id="KW-0812">Transmembrane</keyword>